<dbReference type="AlphaFoldDB" id="A0A5E4FAS9"/>
<reference evidence="3" key="1">
    <citation type="journal article" date="2020" name="Plant J.">
        <title>Transposons played a major role in the diversification between the closely related almond and peach genomes: results from the almond genome sequence.</title>
        <authorList>
            <person name="Alioto T."/>
            <person name="Alexiou K.G."/>
            <person name="Bardil A."/>
            <person name="Barteri F."/>
            <person name="Castanera R."/>
            <person name="Cruz F."/>
            <person name="Dhingra A."/>
            <person name="Duval H."/>
            <person name="Fernandez I Marti A."/>
            <person name="Frias L."/>
            <person name="Galan B."/>
            <person name="Garcia J.L."/>
            <person name="Howad W."/>
            <person name="Gomez-Garrido J."/>
            <person name="Gut M."/>
            <person name="Julca I."/>
            <person name="Morata J."/>
            <person name="Puigdomenech P."/>
            <person name="Ribeca P."/>
            <person name="Rubio Cabetas M.J."/>
            <person name="Vlasova A."/>
            <person name="Wirthensohn M."/>
            <person name="Garcia-Mas J."/>
            <person name="Gabaldon T."/>
            <person name="Casacuberta J.M."/>
            <person name="Arus P."/>
        </authorList>
    </citation>
    <scope>NUCLEOTIDE SEQUENCE [LARGE SCALE GENOMIC DNA]</scope>
    <source>
        <strain evidence="3">cv. Texas</strain>
    </source>
</reference>
<name>A0A5E4FAS9_PRUDU</name>
<proteinExistence type="predicted"/>
<dbReference type="Gramene" id="VVA23681">
    <property type="protein sequence ID" value="VVA23681"/>
    <property type="gene ID" value="Prudul26B003165"/>
</dbReference>
<feature type="compositionally biased region" description="Low complexity" evidence="1">
    <location>
        <begin position="37"/>
        <end position="47"/>
    </location>
</feature>
<evidence type="ECO:0000313" key="2">
    <source>
        <dbReference type="EMBL" id="VVA23681.1"/>
    </source>
</evidence>
<dbReference type="EMBL" id="CABIKO010000073">
    <property type="protein sequence ID" value="VVA23681.1"/>
    <property type="molecule type" value="Genomic_DNA"/>
</dbReference>
<dbReference type="InParanoid" id="A0A5E4FAS9"/>
<evidence type="ECO:0000313" key="3">
    <source>
        <dbReference type="Proteomes" id="UP000327085"/>
    </source>
</evidence>
<gene>
    <name evidence="2" type="ORF">ALMOND_2B003165</name>
</gene>
<sequence length="90" mass="9681">MLTATACASTDVDAPQRHREIHSPLVGEENGNDKSKNSMSGSGSGSNLFGKIDLENIKRDFEGIVFMQDYYGLAPLIMKIGHGVIKLAVS</sequence>
<evidence type="ECO:0000256" key="1">
    <source>
        <dbReference type="SAM" id="MobiDB-lite"/>
    </source>
</evidence>
<accession>A0A5E4FAS9</accession>
<protein>
    <submittedName>
        <fullName evidence="2">Uncharacterized protein</fullName>
    </submittedName>
</protein>
<organism evidence="2 3">
    <name type="scientific">Prunus dulcis</name>
    <name type="common">Almond</name>
    <name type="synonym">Amygdalus dulcis</name>
    <dbReference type="NCBI Taxonomy" id="3755"/>
    <lineage>
        <taxon>Eukaryota</taxon>
        <taxon>Viridiplantae</taxon>
        <taxon>Streptophyta</taxon>
        <taxon>Embryophyta</taxon>
        <taxon>Tracheophyta</taxon>
        <taxon>Spermatophyta</taxon>
        <taxon>Magnoliopsida</taxon>
        <taxon>eudicotyledons</taxon>
        <taxon>Gunneridae</taxon>
        <taxon>Pentapetalae</taxon>
        <taxon>rosids</taxon>
        <taxon>fabids</taxon>
        <taxon>Rosales</taxon>
        <taxon>Rosaceae</taxon>
        <taxon>Amygdaloideae</taxon>
        <taxon>Amygdaleae</taxon>
        <taxon>Prunus</taxon>
    </lineage>
</organism>
<dbReference type="Proteomes" id="UP000327085">
    <property type="component" value="Chromosome 2"/>
</dbReference>
<feature type="region of interest" description="Disordered" evidence="1">
    <location>
        <begin position="1"/>
        <end position="48"/>
    </location>
</feature>